<evidence type="ECO:0000313" key="7">
    <source>
        <dbReference type="Proteomes" id="UP001614394"/>
    </source>
</evidence>
<evidence type="ECO:0000256" key="5">
    <source>
        <dbReference type="SAM" id="SignalP"/>
    </source>
</evidence>
<dbReference type="Pfam" id="PF03403">
    <property type="entry name" value="PAF-AH_p_II"/>
    <property type="match status" value="2"/>
</dbReference>
<organism evidence="6 7">
    <name type="scientific">Streptomyces fildesensis</name>
    <dbReference type="NCBI Taxonomy" id="375757"/>
    <lineage>
        <taxon>Bacteria</taxon>
        <taxon>Bacillati</taxon>
        <taxon>Actinomycetota</taxon>
        <taxon>Actinomycetes</taxon>
        <taxon>Kitasatosporales</taxon>
        <taxon>Streptomycetaceae</taxon>
        <taxon>Streptomyces</taxon>
    </lineage>
</organism>
<evidence type="ECO:0000256" key="3">
    <source>
        <dbReference type="ARBA" id="ARBA00023098"/>
    </source>
</evidence>
<accession>A0ABW8CCF5</accession>
<dbReference type="EMBL" id="JBITYG010000006">
    <property type="protein sequence ID" value="MFI9103046.1"/>
    <property type="molecule type" value="Genomic_DNA"/>
</dbReference>
<gene>
    <name evidence="6" type="ORF">ACIGXA_21235</name>
</gene>
<dbReference type="InterPro" id="IPR029058">
    <property type="entry name" value="AB_hydrolase_fold"/>
</dbReference>
<comment type="caution">
    <text evidence="6">The sequence shown here is derived from an EMBL/GenBank/DDBJ whole genome shotgun (WGS) entry which is preliminary data.</text>
</comment>
<evidence type="ECO:0000313" key="6">
    <source>
        <dbReference type="EMBL" id="MFI9103046.1"/>
    </source>
</evidence>
<dbReference type="PANTHER" id="PTHR10272:SF0">
    <property type="entry name" value="PLATELET-ACTIVATING FACTOR ACETYLHYDROLASE"/>
    <property type="match status" value="1"/>
</dbReference>
<evidence type="ECO:0000256" key="2">
    <source>
        <dbReference type="ARBA" id="ARBA00022963"/>
    </source>
</evidence>
<keyword evidence="3" id="KW-0443">Lipid metabolism</keyword>
<dbReference type="Gene3D" id="3.40.50.1820">
    <property type="entry name" value="alpha/beta hydrolase"/>
    <property type="match status" value="1"/>
</dbReference>
<dbReference type="RefSeq" id="WP_399651484.1">
    <property type="nucleotide sequence ID" value="NZ_JBITYG010000006.1"/>
</dbReference>
<dbReference type="PANTHER" id="PTHR10272">
    <property type="entry name" value="PLATELET-ACTIVATING FACTOR ACETYLHYDROLASE"/>
    <property type="match status" value="1"/>
</dbReference>
<dbReference type="GO" id="GO:0016787">
    <property type="term" value="F:hydrolase activity"/>
    <property type="evidence" value="ECO:0007669"/>
    <property type="project" value="UniProtKB-KW"/>
</dbReference>
<protein>
    <submittedName>
        <fullName evidence="6">Alpha/beta hydrolase family protein</fullName>
    </submittedName>
</protein>
<dbReference type="Proteomes" id="UP001614394">
    <property type="component" value="Unassembled WGS sequence"/>
</dbReference>
<feature type="region of interest" description="Disordered" evidence="4">
    <location>
        <begin position="36"/>
        <end position="59"/>
    </location>
</feature>
<reference evidence="6 7" key="1">
    <citation type="submission" date="2024-10" db="EMBL/GenBank/DDBJ databases">
        <title>The Natural Products Discovery Center: Release of the First 8490 Sequenced Strains for Exploring Actinobacteria Biosynthetic Diversity.</title>
        <authorList>
            <person name="Kalkreuter E."/>
            <person name="Kautsar S.A."/>
            <person name="Yang D."/>
            <person name="Bader C.D."/>
            <person name="Teijaro C.N."/>
            <person name="Fluegel L."/>
            <person name="Davis C.M."/>
            <person name="Simpson J.R."/>
            <person name="Lauterbach L."/>
            <person name="Steele A.D."/>
            <person name="Gui C."/>
            <person name="Meng S."/>
            <person name="Li G."/>
            <person name="Viehrig K."/>
            <person name="Ye F."/>
            <person name="Su P."/>
            <person name="Kiefer A.F."/>
            <person name="Nichols A."/>
            <person name="Cepeda A.J."/>
            <person name="Yan W."/>
            <person name="Fan B."/>
            <person name="Jiang Y."/>
            <person name="Adhikari A."/>
            <person name="Zheng C.-J."/>
            <person name="Schuster L."/>
            <person name="Cowan T.M."/>
            <person name="Smanski M.J."/>
            <person name="Chevrette M.G."/>
            <person name="De Carvalho L.P.S."/>
            <person name="Shen B."/>
        </authorList>
    </citation>
    <scope>NUCLEOTIDE SEQUENCE [LARGE SCALE GENOMIC DNA]</scope>
    <source>
        <strain evidence="6 7">NPDC053399</strain>
    </source>
</reference>
<dbReference type="SUPFAM" id="SSF53474">
    <property type="entry name" value="alpha/beta-Hydrolases"/>
    <property type="match status" value="1"/>
</dbReference>
<keyword evidence="7" id="KW-1185">Reference proteome</keyword>
<feature type="signal peptide" evidence="5">
    <location>
        <begin position="1"/>
        <end position="29"/>
    </location>
</feature>
<evidence type="ECO:0000256" key="1">
    <source>
        <dbReference type="ARBA" id="ARBA00022801"/>
    </source>
</evidence>
<feature type="chain" id="PRO_5046048838" evidence="5">
    <location>
        <begin position="30"/>
        <end position="398"/>
    </location>
</feature>
<keyword evidence="1 6" id="KW-0378">Hydrolase</keyword>
<evidence type="ECO:0000256" key="4">
    <source>
        <dbReference type="SAM" id="MobiDB-lite"/>
    </source>
</evidence>
<keyword evidence="2" id="KW-0442">Lipid degradation</keyword>
<sequence>MPRLSATPTLALLTLALTLPVAGAWPAAAAPPAQTSAAASFRDHPGTRTSLPRPTGPYAVGRDTLHLVDRARRDPWVPDTARELMVGMFYPALPGTGTPAPYTTVGEAGLFLKSSGLGDSFPAETLSATATHGRVGAWPDRRRHPLVVLSPGFGVSRFTLTGLAEELASRGYVVAAVDHAYESVGTAFPGGRILTCVACAKVQSEQDMEAVTAGRGKDVSFLLDRLTGPHSAWRYAGLIDRNRIGMAGHSIGGASSASAMAGDSRIRAGVNIDGAFHAAVPAGGLDGRPFMMLGTDDGTHRPGGTDASWDQAWHRLDGWKRWLTVAGATHYSFSDIPLFLDELGLPGAQPPQTLSGGRSLDITRAYVGAFFDLQLKHIPQPLLDGPTPTEPEVVFNNP</sequence>
<keyword evidence="5" id="KW-0732">Signal</keyword>
<proteinExistence type="predicted"/>
<name>A0ABW8CCF5_9ACTN</name>